<dbReference type="Proteomes" id="UP000474640">
    <property type="component" value="Unassembled WGS sequence"/>
</dbReference>
<dbReference type="GO" id="GO:0004252">
    <property type="term" value="F:serine-type endopeptidase activity"/>
    <property type="evidence" value="ECO:0007669"/>
    <property type="project" value="UniProtKB-UniRule"/>
</dbReference>
<evidence type="ECO:0000256" key="7">
    <source>
        <dbReference type="SAM" id="MobiDB-lite"/>
    </source>
</evidence>
<dbReference type="SMART" id="SM00248">
    <property type="entry name" value="ANK"/>
    <property type="match status" value="4"/>
</dbReference>
<dbReference type="PANTHER" id="PTHR43399:SF4">
    <property type="entry name" value="CELL WALL-ASSOCIATED PROTEASE"/>
    <property type="match status" value="1"/>
</dbReference>
<dbReference type="InterPro" id="IPR051048">
    <property type="entry name" value="Peptidase_S8/S53_subtilisin"/>
</dbReference>
<dbReference type="Gene3D" id="1.25.40.20">
    <property type="entry name" value="Ankyrin repeat-containing domain"/>
    <property type="match status" value="1"/>
</dbReference>
<keyword evidence="5" id="KW-0040">ANK repeat</keyword>
<reference evidence="9 10" key="1">
    <citation type="submission" date="2020-01" db="EMBL/GenBank/DDBJ databases">
        <authorList>
            <person name="Palmer J.M."/>
        </authorList>
    </citation>
    <scope>NUCLEOTIDE SEQUENCE [LARGE SCALE GENOMIC DNA]</scope>
    <source>
        <strain evidence="9 10">TWF970</strain>
    </source>
</reference>
<dbReference type="SUPFAM" id="SSF48403">
    <property type="entry name" value="Ankyrin repeat"/>
    <property type="match status" value="1"/>
</dbReference>
<comment type="caution">
    <text evidence="9">The sequence shown here is derived from an EMBL/GenBank/DDBJ whole genome shotgun (WGS) entry which is preliminary data.</text>
</comment>
<dbReference type="InterPro" id="IPR002110">
    <property type="entry name" value="Ankyrin_rpt"/>
</dbReference>
<dbReference type="PROSITE" id="PS50088">
    <property type="entry name" value="ANK_REPEAT"/>
    <property type="match status" value="2"/>
</dbReference>
<keyword evidence="2 6" id="KW-0645">Protease</keyword>
<dbReference type="Pfam" id="PF00082">
    <property type="entry name" value="Peptidase_S8"/>
    <property type="match status" value="1"/>
</dbReference>
<sequence>MSTPTETSPLIIKWGLSGFGPRHALYLIHQAMIMAAFQDELKNHKIAFKLHYTVFEKNAEKTGGFGNAFQGNCDASVNTSVTAALPPPLVHDEDVNLRAQDLAEFANLQKAVKNAMESKHDEVLRELKACNPCAADLFKRGFEDRKVIPGVAYVTRGKWGKIQLENIDKALDYIKNNMQDEIEVAFKYSHEVVGVNFDNPQKPKLKVEDLVAKRQFEEEFDFVSFANGTPLVPPFKDSDVGAKHYYSGTPNHSDMKKYLNGRGVLDDDKLKTTAKIACTGLSLSFYDYATLLLAFLPGMDTSEDPVKTVEELGRDKYKGLITVISRGSRGPAPPRTVLDENWHGVGDSFFSARDMHALRLQRNSNWLPIAYEFLEAHIARSENISPDQVRNHGSTEKCMTGYLDDCKKYLAKDNRPTKTGLLRAGYVAFSAGSGIVRDVDQAENKLVLEAKYTREGRFGIPLFGASCFEMSSKNIDKKENAKFFEHWNEQLYYNYASPVSIQRVMAAMFTSGMAVHKQGNFNGFRTEGDGETPKLVYQNSDGKNDEFDALLAPKVFRRDNDCAVSATKDIVRNIIEGVPDYGKGGYFKSSGGDPINAFDSGLGGCGAKHKDGRIVGVRWDGLTNNHHAANTWASSRSYHTLALAIARFLSRDNSESPIETVNKAFERTLPPCKDFKSEIKSFEKDWEDLKERLLFLRLAKKLAGQRSDDYYKITNNIFTPELRDEYISKLKGADKTEYEALENEFRTSKYSFSFVSCDEFERRYPDYTRLQYKAILEKLFASASRDHPAVTSAQGAAPPSSGIAKLFLTLLLSQFTRGWDFCWRQESLDFRMSLFEENPLIRAVTLGAIAEVLELLDTGTSPNFTDASGLSPLHRSYEANKKRKKDEIFESSEFLGLLGLLFEYGADPDAKDHTGSTLLHYASKEGRDRVTRLLLKYWADPNVKDNSEATPFQLAAKNKHRTIMRLLIAKGADASAGDEPKFALSGPSSEGNTGTDIATPRSEEVALKPLFPIRINGNDLNEAEIKPQSNESNTNYIIVQTAALLSPPQRETLKAAGLDTQEYVSNCTYLCRYTGQDLDKIGQIDPIVYVDIYRQEFKIAPSLKEAIERTLPDDKIEIFVLCHDFESTNDRDFLQLIADKSGLNLWDVKFIDRKTHLTVLSQSIDGIAKIDQVRYIEEVGIAEVSNNRARVTLGLDKLAEDGQALPAHQYQGAGQVIAIADTGLGLGDIAAPPHPAFGDRVVGWYRQNGFTADYDGHGTHVCASAVGNGKTRDNIHIMGTAPRANLVMHSLWRSSEMTIDRPKHFDELFRPPYTEHKARVHSNSWNKPSRGYTTEANEIDSFVWEKQDMVICWSAGNKRAGSTSLAQENEGQIGAEASAKNCITVGACEGEQDHTIVPDYSNCGPLAGDDKCKRRKKPDVVAPGTMILSARSRQMPPSQSGEDPDWYRDTGTSMATGLVAGCAAVLIEAVTANRIGDRQPSAALIKALFINGAEKLVTERVPLPIPNVRSGFGRVNLTNSIKIACQTEGAGFMEGELVWGSKKSFTFRKPPKNECTTVKATLVWSDPPGDLIKNRLFLKVKCGDRQVFSRLYNNVQQVLWDMGSVIYQEVEFTVMAEDDELDQSPQPFDVAWQFS</sequence>
<feature type="active site" description="Charge relay system" evidence="6">
    <location>
        <position position="1453"/>
    </location>
</feature>
<dbReference type="PANTHER" id="PTHR43399">
    <property type="entry name" value="SUBTILISIN-RELATED"/>
    <property type="match status" value="1"/>
</dbReference>
<dbReference type="PROSITE" id="PS50297">
    <property type="entry name" value="ANK_REP_REGION"/>
    <property type="match status" value="2"/>
</dbReference>
<proteinExistence type="inferred from homology"/>
<dbReference type="InterPro" id="IPR015500">
    <property type="entry name" value="Peptidase_S8_subtilisin-rel"/>
</dbReference>
<feature type="domain" description="Peptidase S8/S53" evidence="8">
    <location>
        <begin position="1212"/>
        <end position="1496"/>
    </location>
</feature>
<gene>
    <name evidence="9" type="ORF">TWF970_011409</name>
</gene>
<name>A0A7C8VAB5_ORBOL</name>
<feature type="repeat" description="ANK" evidence="5">
    <location>
        <begin position="947"/>
        <end position="979"/>
    </location>
</feature>
<dbReference type="PROSITE" id="PS51892">
    <property type="entry name" value="SUBTILASE"/>
    <property type="match status" value="1"/>
</dbReference>
<dbReference type="SUPFAM" id="SSF52743">
    <property type="entry name" value="Subtilisin-like"/>
    <property type="match status" value="1"/>
</dbReference>
<evidence type="ECO:0000256" key="2">
    <source>
        <dbReference type="ARBA" id="ARBA00022670"/>
    </source>
</evidence>
<feature type="active site" description="Charge relay system" evidence="6">
    <location>
        <position position="1257"/>
    </location>
</feature>
<feature type="active site" description="Charge relay system" evidence="6">
    <location>
        <position position="1221"/>
    </location>
</feature>
<dbReference type="CDD" id="cd04842">
    <property type="entry name" value="Peptidases_S8_Kp43_protease"/>
    <property type="match status" value="1"/>
</dbReference>
<dbReference type="OrthoDB" id="10256524at2759"/>
<dbReference type="InterPro" id="IPR034058">
    <property type="entry name" value="TagA/B/C/D_pept_dom"/>
</dbReference>
<feature type="compositionally biased region" description="Polar residues" evidence="7">
    <location>
        <begin position="986"/>
        <end position="996"/>
    </location>
</feature>
<dbReference type="InterPro" id="IPR036852">
    <property type="entry name" value="Peptidase_S8/S53_dom_sf"/>
</dbReference>
<evidence type="ECO:0000256" key="1">
    <source>
        <dbReference type="ARBA" id="ARBA00011073"/>
    </source>
</evidence>
<evidence type="ECO:0000313" key="10">
    <source>
        <dbReference type="Proteomes" id="UP000474640"/>
    </source>
</evidence>
<dbReference type="InterPro" id="IPR000209">
    <property type="entry name" value="Peptidase_S8/S53_dom"/>
</dbReference>
<feature type="repeat" description="ANK" evidence="5">
    <location>
        <begin position="914"/>
        <end position="946"/>
    </location>
</feature>
<evidence type="ECO:0000256" key="3">
    <source>
        <dbReference type="ARBA" id="ARBA00022801"/>
    </source>
</evidence>
<evidence type="ECO:0000256" key="5">
    <source>
        <dbReference type="PROSITE-ProRule" id="PRU00023"/>
    </source>
</evidence>
<keyword evidence="4 6" id="KW-0720">Serine protease</keyword>
<dbReference type="PRINTS" id="PR00723">
    <property type="entry name" value="SUBTILISIN"/>
</dbReference>
<dbReference type="GO" id="GO:0006508">
    <property type="term" value="P:proteolysis"/>
    <property type="evidence" value="ECO:0007669"/>
    <property type="project" value="UniProtKB-KW"/>
</dbReference>
<dbReference type="EMBL" id="JAABOJ010000009">
    <property type="protein sequence ID" value="KAF3284190.1"/>
    <property type="molecule type" value="Genomic_DNA"/>
</dbReference>
<keyword evidence="3 6" id="KW-0378">Hydrolase</keyword>
<evidence type="ECO:0000256" key="4">
    <source>
        <dbReference type="ARBA" id="ARBA00022825"/>
    </source>
</evidence>
<evidence type="ECO:0000256" key="6">
    <source>
        <dbReference type="PROSITE-ProRule" id="PRU01240"/>
    </source>
</evidence>
<accession>A0A7C8VAB5</accession>
<dbReference type="Pfam" id="PF12796">
    <property type="entry name" value="Ank_2"/>
    <property type="match status" value="1"/>
</dbReference>
<evidence type="ECO:0000313" key="9">
    <source>
        <dbReference type="EMBL" id="KAF3284190.1"/>
    </source>
</evidence>
<dbReference type="InterPro" id="IPR036770">
    <property type="entry name" value="Ankyrin_rpt-contain_sf"/>
</dbReference>
<feature type="region of interest" description="Disordered" evidence="7">
    <location>
        <begin position="978"/>
        <end position="997"/>
    </location>
</feature>
<dbReference type="Gene3D" id="3.40.50.200">
    <property type="entry name" value="Peptidase S8/S53 domain"/>
    <property type="match status" value="1"/>
</dbReference>
<comment type="similarity">
    <text evidence="1 6">Belongs to the peptidase S8 family.</text>
</comment>
<protein>
    <recommendedName>
        <fullName evidence="8">Peptidase S8/S53 domain-containing protein</fullName>
    </recommendedName>
</protein>
<evidence type="ECO:0000259" key="8">
    <source>
        <dbReference type="Pfam" id="PF00082"/>
    </source>
</evidence>
<organism evidence="9 10">
    <name type="scientific">Orbilia oligospora</name>
    <name type="common">Nematode-trapping fungus</name>
    <name type="synonym">Arthrobotrys oligospora</name>
    <dbReference type="NCBI Taxonomy" id="2813651"/>
    <lineage>
        <taxon>Eukaryota</taxon>
        <taxon>Fungi</taxon>
        <taxon>Dikarya</taxon>
        <taxon>Ascomycota</taxon>
        <taxon>Pezizomycotina</taxon>
        <taxon>Orbiliomycetes</taxon>
        <taxon>Orbiliales</taxon>
        <taxon>Orbiliaceae</taxon>
        <taxon>Orbilia</taxon>
    </lineage>
</organism>